<evidence type="ECO:0000256" key="9">
    <source>
        <dbReference type="ARBA" id="ARBA00023180"/>
    </source>
</evidence>
<dbReference type="CDD" id="cd00637">
    <property type="entry name" value="7tm_classA_rhodopsin-like"/>
    <property type="match status" value="1"/>
</dbReference>
<keyword evidence="4" id="KW-0812">Transmembrane</keyword>
<dbReference type="GO" id="GO:0007189">
    <property type="term" value="P:adenylate cyclase-activating G protein-coupled receptor signaling pathway"/>
    <property type="evidence" value="ECO:0007669"/>
    <property type="project" value="TreeGrafter"/>
</dbReference>
<keyword evidence="10" id="KW-0807">Transducer</keyword>
<name>A0A0N8DN78_9CRUS</name>
<dbReference type="GO" id="GO:0005886">
    <property type="term" value="C:plasma membrane"/>
    <property type="evidence" value="ECO:0007669"/>
    <property type="project" value="UniProtKB-SubCell"/>
</dbReference>
<accession>A0A0N8DN78</accession>
<dbReference type="Gene3D" id="1.20.1070.10">
    <property type="entry name" value="Rhodopsin 7-helix transmembrane proteins"/>
    <property type="match status" value="1"/>
</dbReference>
<gene>
    <name evidence="11" type="ORF">APZ42_021115</name>
</gene>
<comment type="caution">
    <text evidence="11">The sequence shown here is derived from an EMBL/GenBank/DDBJ whole genome shotgun (WGS) entry which is preliminary data.</text>
</comment>
<protein>
    <submittedName>
        <fullName evidence="11">Uncharacterized protein</fullName>
    </submittedName>
</protein>
<dbReference type="SUPFAM" id="SSF81321">
    <property type="entry name" value="Family A G protein-coupled receptor-like"/>
    <property type="match status" value="1"/>
</dbReference>
<dbReference type="InterPro" id="IPR017452">
    <property type="entry name" value="GPCR_Rhodpsn_7TM"/>
</dbReference>
<keyword evidence="12" id="KW-1185">Reference proteome</keyword>
<sequence>MNETNSTATRVAASDYDVPIMALTVTFAQIVFRLTVVSVGMLLNSVVFLVVSCSRQLRYPRHIFWAAVALVDCLFLAQCVLELAVIVNHDHLACTFNVLLAFTDYSILLLFLCLAALDRYLAIVLYERYKRSVTIRATVTLLSCAAAVTFVIITSPFWTGHRSVHTCTIHLAQMYWVFAWNSLLGIFCVFLHVIIFIKSRKIIRSYFPNHCQPPITLKFVDPAVRLPGQHSVIANVGGDRELSRAARASGPARLENPSSLDRDLFQKMNLHGDGLHAPTHHADTECFPWMQGRSIVSRMEARAAVRMSVNLLPLWLCTFPISCTSLAIYWCIRLGGDCAILGQIMSYLRDVFLLHSIYNPVMYMCTSSEFRRAFNHIAWKLKIGCQTGTN</sequence>
<evidence type="ECO:0000256" key="6">
    <source>
        <dbReference type="ARBA" id="ARBA00023040"/>
    </source>
</evidence>
<evidence type="ECO:0000313" key="11">
    <source>
        <dbReference type="EMBL" id="KZS13742.1"/>
    </source>
</evidence>
<evidence type="ECO:0000256" key="7">
    <source>
        <dbReference type="ARBA" id="ARBA00023136"/>
    </source>
</evidence>
<evidence type="ECO:0000256" key="8">
    <source>
        <dbReference type="ARBA" id="ARBA00023170"/>
    </source>
</evidence>
<dbReference type="EMBL" id="LRGB01001036">
    <property type="protein sequence ID" value="KZS13742.1"/>
    <property type="molecule type" value="Genomic_DNA"/>
</dbReference>
<proteinExistence type="inferred from homology"/>
<keyword evidence="8" id="KW-0675">Receptor</keyword>
<dbReference type="STRING" id="35525.A0A0N8DN78"/>
<dbReference type="AlphaFoldDB" id="A0A0N8DN78"/>
<keyword evidence="3" id="KW-1003">Cell membrane</keyword>
<evidence type="ECO:0000313" key="12">
    <source>
        <dbReference type="Proteomes" id="UP000076858"/>
    </source>
</evidence>
<comment type="subcellular location">
    <subcellularLocation>
        <location evidence="1">Cell membrane</location>
        <topology evidence="1">Multi-pass membrane protein</topology>
    </subcellularLocation>
</comment>
<evidence type="ECO:0000256" key="1">
    <source>
        <dbReference type="ARBA" id="ARBA00004651"/>
    </source>
</evidence>
<keyword evidence="9" id="KW-0325">Glycoprotein</keyword>
<evidence type="ECO:0000256" key="10">
    <source>
        <dbReference type="ARBA" id="ARBA00023224"/>
    </source>
</evidence>
<dbReference type="GO" id="GO:0004930">
    <property type="term" value="F:G protein-coupled receptor activity"/>
    <property type="evidence" value="ECO:0007669"/>
    <property type="project" value="UniProtKB-KW"/>
</dbReference>
<dbReference type="PANTHER" id="PTHR24246:SF27">
    <property type="entry name" value="ADENOSINE RECEPTOR, ISOFORM A"/>
    <property type="match status" value="1"/>
</dbReference>
<keyword evidence="7" id="KW-0472">Membrane</keyword>
<dbReference type="PRINTS" id="PR00237">
    <property type="entry name" value="GPCRRHODOPSN"/>
</dbReference>
<keyword evidence="6" id="KW-0297">G-protein coupled receptor</keyword>
<evidence type="ECO:0000256" key="3">
    <source>
        <dbReference type="ARBA" id="ARBA00022475"/>
    </source>
</evidence>
<evidence type="ECO:0000256" key="5">
    <source>
        <dbReference type="ARBA" id="ARBA00022989"/>
    </source>
</evidence>
<dbReference type="OrthoDB" id="6351910at2759"/>
<dbReference type="PANTHER" id="PTHR24246">
    <property type="entry name" value="OLFACTORY RECEPTOR AND ADENOSINE RECEPTOR"/>
    <property type="match status" value="1"/>
</dbReference>
<reference evidence="11 12" key="1">
    <citation type="submission" date="2016-03" db="EMBL/GenBank/DDBJ databases">
        <title>EvidentialGene: Evidence-directed Construction of Genes on Genomes.</title>
        <authorList>
            <person name="Gilbert D.G."/>
            <person name="Choi J.-H."/>
            <person name="Mockaitis K."/>
            <person name="Colbourne J."/>
            <person name="Pfrender M."/>
        </authorList>
    </citation>
    <scope>NUCLEOTIDE SEQUENCE [LARGE SCALE GENOMIC DNA]</scope>
    <source>
        <strain evidence="11 12">Xinb3</strain>
        <tissue evidence="11">Complete organism</tissue>
    </source>
</reference>
<dbReference type="PROSITE" id="PS50262">
    <property type="entry name" value="G_PROTEIN_RECEP_F1_2"/>
    <property type="match status" value="1"/>
</dbReference>
<keyword evidence="5" id="KW-1133">Transmembrane helix</keyword>
<evidence type="ECO:0000256" key="2">
    <source>
        <dbReference type="ARBA" id="ARBA00010663"/>
    </source>
</evidence>
<dbReference type="GO" id="GO:0001973">
    <property type="term" value="P:G protein-coupled adenosine receptor signaling pathway"/>
    <property type="evidence" value="ECO:0007669"/>
    <property type="project" value="TreeGrafter"/>
</dbReference>
<dbReference type="Proteomes" id="UP000076858">
    <property type="component" value="Unassembled WGS sequence"/>
</dbReference>
<organism evidence="11 12">
    <name type="scientific">Daphnia magna</name>
    <dbReference type="NCBI Taxonomy" id="35525"/>
    <lineage>
        <taxon>Eukaryota</taxon>
        <taxon>Metazoa</taxon>
        <taxon>Ecdysozoa</taxon>
        <taxon>Arthropoda</taxon>
        <taxon>Crustacea</taxon>
        <taxon>Branchiopoda</taxon>
        <taxon>Diplostraca</taxon>
        <taxon>Cladocera</taxon>
        <taxon>Anomopoda</taxon>
        <taxon>Daphniidae</taxon>
        <taxon>Daphnia</taxon>
    </lineage>
</organism>
<dbReference type="Pfam" id="PF00001">
    <property type="entry name" value="7tm_1"/>
    <property type="match status" value="1"/>
</dbReference>
<comment type="similarity">
    <text evidence="2">Belongs to the G-protein coupled receptor 1 family.</text>
</comment>
<dbReference type="InterPro" id="IPR000276">
    <property type="entry name" value="GPCR_Rhodpsn"/>
</dbReference>
<evidence type="ECO:0000256" key="4">
    <source>
        <dbReference type="ARBA" id="ARBA00022692"/>
    </source>
</evidence>